<reference evidence="1 2" key="1">
    <citation type="submission" date="2023-05" db="EMBL/GenBank/DDBJ databases">
        <title>B98-5 Cell Line De Novo Hybrid Assembly: An Optical Mapping Approach.</title>
        <authorList>
            <person name="Kananen K."/>
            <person name="Auerbach J.A."/>
            <person name="Kautto E."/>
            <person name="Blachly J.S."/>
        </authorList>
    </citation>
    <scope>NUCLEOTIDE SEQUENCE [LARGE SCALE GENOMIC DNA]</scope>
    <source>
        <strain evidence="1">B95-8</strain>
        <tissue evidence="1">Cell line</tissue>
    </source>
</reference>
<feature type="non-terminal residue" evidence="1">
    <location>
        <position position="1"/>
    </location>
</feature>
<gene>
    <name evidence="1" type="ORF">P7K49_009311</name>
</gene>
<protein>
    <submittedName>
        <fullName evidence="1">Uncharacterized protein</fullName>
    </submittedName>
</protein>
<sequence>KPGSPECKSSTLPTTLLVSQPPCNHDYESMRFGAGIPEGDEWDSRTARLVHDILTAVVLRPMILDSL</sequence>
<evidence type="ECO:0000313" key="2">
    <source>
        <dbReference type="Proteomes" id="UP001266305"/>
    </source>
</evidence>
<organism evidence="1 2">
    <name type="scientific">Saguinus oedipus</name>
    <name type="common">Cotton-top tamarin</name>
    <name type="synonym">Oedipomidas oedipus</name>
    <dbReference type="NCBI Taxonomy" id="9490"/>
    <lineage>
        <taxon>Eukaryota</taxon>
        <taxon>Metazoa</taxon>
        <taxon>Chordata</taxon>
        <taxon>Craniata</taxon>
        <taxon>Vertebrata</taxon>
        <taxon>Euteleostomi</taxon>
        <taxon>Mammalia</taxon>
        <taxon>Eutheria</taxon>
        <taxon>Euarchontoglires</taxon>
        <taxon>Primates</taxon>
        <taxon>Haplorrhini</taxon>
        <taxon>Platyrrhini</taxon>
        <taxon>Cebidae</taxon>
        <taxon>Callitrichinae</taxon>
        <taxon>Saguinus</taxon>
    </lineage>
</organism>
<proteinExistence type="predicted"/>
<dbReference type="Proteomes" id="UP001266305">
    <property type="component" value="Unassembled WGS sequence"/>
</dbReference>
<dbReference type="EMBL" id="JASSZA010000005">
    <property type="protein sequence ID" value="KAK2109565.1"/>
    <property type="molecule type" value="Genomic_DNA"/>
</dbReference>
<accession>A0ABQ9VJL5</accession>
<name>A0ABQ9VJL5_SAGOE</name>
<evidence type="ECO:0000313" key="1">
    <source>
        <dbReference type="EMBL" id="KAK2109565.1"/>
    </source>
</evidence>
<feature type="non-terminal residue" evidence="1">
    <location>
        <position position="67"/>
    </location>
</feature>
<keyword evidence="2" id="KW-1185">Reference proteome</keyword>
<comment type="caution">
    <text evidence="1">The sequence shown here is derived from an EMBL/GenBank/DDBJ whole genome shotgun (WGS) entry which is preliminary data.</text>
</comment>